<dbReference type="AlphaFoldDB" id="A0A177CHQ5"/>
<name>A0A177CHQ5_9PLEO</name>
<evidence type="ECO:0000259" key="1">
    <source>
        <dbReference type="Pfam" id="PF06985"/>
    </source>
</evidence>
<gene>
    <name evidence="2" type="ORF">CC84DRAFT_1088499</name>
</gene>
<dbReference type="GeneID" id="28757743"/>
<dbReference type="RefSeq" id="XP_018037419.1">
    <property type="nucleotide sequence ID" value="XM_018174257.1"/>
</dbReference>
<feature type="non-terminal residue" evidence="2">
    <location>
        <position position="329"/>
    </location>
</feature>
<organism evidence="2 3">
    <name type="scientific">Paraphaeosphaeria sporulosa</name>
    <dbReference type="NCBI Taxonomy" id="1460663"/>
    <lineage>
        <taxon>Eukaryota</taxon>
        <taxon>Fungi</taxon>
        <taxon>Dikarya</taxon>
        <taxon>Ascomycota</taxon>
        <taxon>Pezizomycotina</taxon>
        <taxon>Dothideomycetes</taxon>
        <taxon>Pleosporomycetidae</taxon>
        <taxon>Pleosporales</taxon>
        <taxon>Massarineae</taxon>
        <taxon>Didymosphaeriaceae</taxon>
        <taxon>Paraphaeosphaeria</taxon>
    </lineage>
</organism>
<dbReference type="PANTHER" id="PTHR24148:SF80">
    <property type="entry name" value="HETEROKARYON INCOMPATIBILITY DOMAIN-CONTAINING PROTEIN"/>
    <property type="match status" value="1"/>
</dbReference>
<dbReference type="Pfam" id="PF06985">
    <property type="entry name" value="HET"/>
    <property type="match status" value="1"/>
</dbReference>
<dbReference type="InParanoid" id="A0A177CHQ5"/>
<dbReference type="EMBL" id="KV441551">
    <property type="protein sequence ID" value="OAG07054.1"/>
    <property type="molecule type" value="Genomic_DNA"/>
</dbReference>
<accession>A0A177CHQ5</accession>
<protein>
    <recommendedName>
        <fullName evidence="1">Heterokaryon incompatibility domain-containing protein</fullName>
    </recommendedName>
</protein>
<dbReference type="OrthoDB" id="2157530at2759"/>
<dbReference type="InterPro" id="IPR052895">
    <property type="entry name" value="HetReg/Transcr_Mod"/>
</dbReference>
<proteinExistence type="predicted"/>
<reference evidence="2 3" key="1">
    <citation type="submission" date="2016-05" db="EMBL/GenBank/DDBJ databases">
        <title>Comparative analysis of secretome profiles of manganese(II)-oxidizing ascomycete fungi.</title>
        <authorList>
            <consortium name="DOE Joint Genome Institute"/>
            <person name="Zeiner C.A."/>
            <person name="Purvine S.O."/>
            <person name="Zink E.M."/>
            <person name="Wu S."/>
            <person name="Pasa-Tolic L."/>
            <person name="Chaput D.L."/>
            <person name="Haridas S."/>
            <person name="Grigoriev I.V."/>
            <person name="Santelli C.M."/>
            <person name="Hansel C.M."/>
        </authorList>
    </citation>
    <scope>NUCLEOTIDE SEQUENCE [LARGE SCALE GENOMIC DNA]</scope>
    <source>
        <strain evidence="2 3">AP3s5-JAC2a</strain>
    </source>
</reference>
<evidence type="ECO:0000313" key="3">
    <source>
        <dbReference type="Proteomes" id="UP000077069"/>
    </source>
</evidence>
<keyword evidence="3" id="KW-1185">Reference proteome</keyword>
<evidence type="ECO:0000313" key="2">
    <source>
        <dbReference type="EMBL" id="OAG07054.1"/>
    </source>
</evidence>
<dbReference type="PANTHER" id="PTHR24148">
    <property type="entry name" value="ANKYRIN REPEAT DOMAIN-CONTAINING PROTEIN 39 HOMOLOG-RELATED"/>
    <property type="match status" value="1"/>
</dbReference>
<feature type="domain" description="Heterokaryon incompatibility" evidence="1">
    <location>
        <begin position="72"/>
        <end position="229"/>
    </location>
</feature>
<dbReference type="Proteomes" id="UP000077069">
    <property type="component" value="Unassembled WGS sequence"/>
</dbReference>
<sequence>MVSSSSTVAHGTPDIPVRLSERDLRPIRQYAYRPLESLRHTRLLHLLPASESDQPLECSIRQKCLSDAIASYEAVSYTWGGPNLSCRLRCIDDNSELHITKNVDTFLRRFRDEYRTRVLWVDAVCINQQDHQEKSTQIPLMGQIYRFASKVLAWLGEGGIEDGAIPLIQSLSRNQVGYHAVLEAWPSLPLGYESLTSLEIDSSERRQQQAVLKRFFQLPWFRRRWIIQEIVLNAESYLHYGSHQISWFRFMTTIKTQLFWKDISTEVHSVMRVFDLWQTWSFMSSSKDLVRRRGNSNRSMDDTEGSLLSYLVSFDEYKCSDPKDMIYAL</sequence>
<dbReference type="STRING" id="1460663.A0A177CHQ5"/>
<dbReference type="InterPro" id="IPR010730">
    <property type="entry name" value="HET"/>
</dbReference>